<accession>A0A1H3RS85</accession>
<evidence type="ECO:0000313" key="3">
    <source>
        <dbReference type="EMBL" id="SDZ28557.1"/>
    </source>
</evidence>
<dbReference type="GO" id="GO:0008757">
    <property type="term" value="F:S-adenosylmethionine-dependent methyltransferase activity"/>
    <property type="evidence" value="ECO:0007669"/>
    <property type="project" value="InterPro"/>
</dbReference>
<dbReference type="Gene3D" id="3.30.1340.30">
    <property type="match status" value="1"/>
</dbReference>
<name>A0A1H3RS85_9ACTN</name>
<feature type="compositionally biased region" description="Low complexity" evidence="1">
    <location>
        <begin position="15"/>
        <end position="35"/>
    </location>
</feature>
<keyword evidence="4" id="KW-1185">Reference proteome</keyword>
<dbReference type="Proteomes" id="UP000242415">
    <property type="component" value="Unassembled WGS sequence"/>
</dbReference>
<proteinExistence type="predicted"/>
<dbReference type="AlphaFoldDB" id="A0A1H3RS85"/>
<dbReference type="InterPro" id="IPR029063">
    <property type="entry name" value="SAM-dependent_MTases_sf"/>
</dbReference>
<dbReference type="InterPro" id="IPR007055">
    <property type="entry name" value="BON_dom"/>
</dbReference>
<dbReference type="OrthoDB" id="9810247at2"/>
<organism evidence="3 4">
    <name type="scientific">Micromonospora pattaloongensis</name>
    <dbReference type="NCBI Taxonomy" id="405436"/>
    <lineage>
        <taxon>Bacteria</taxon>
        <taxon>Bacillati</taxon>
        <taxon>Actinomycetota</taxon>
        <taxon>Actinomycetes</taxon>
        <taxon>Micromonosporales</taxon>
        <taxon>Micromonosporaceae</taxon>
        <taxon>Micromonospora</taxon>
    </lineage>
</organism>
<feature type="region of interest" description="Disordered" evidence="1">
    <location>
        <begin position="1"/>
        <end position="44"/>
    </location>
</feature>
<dbReference type="EMBL" id="FNPH01000009">
    <property type="protein sequence ID" value="SDZ28557.1"/>
    <property type="molecule type" value="Genomic_DNA"/>
</dbReference>
<reference evidence="4" key="1">
    <citation type="submission" date="2016-10" db="EMBL/GenBank/DDBJ databases">
        <authorList>
            <person name="Varghese N."/>
            <person name="Submissions S."/>
        </authorList>
    </citation>
    <scope>NUCLEOTIDE SEQUENCE [LARGE SCALE GENOMIC DNA]</scope>
    <source>
        <strain evidence="4">DSM 45245</strain>
    </source>
</reference>
<sequence length="273" mass="29425">MRNHRPAGPRPAGPPGARGDGAAAFPGPPHGYAGPVHRAEPLSSPRQRRYDDWLTTTAADLLAHDGRLRGLAVRVRFDGGVAHLTGEVDDADDLRRVREAIGRLAGVHAVWDRIRVAGREPVIIDIGCGDTLQYPGNIGFDRRPGGSVAAVADLAQGLPVADATVDQIFAVHVLEHLTDFLRLVDECHRALRPAGVLHVLSPWWRHVNAVADPTHVRFFDVQTVKGICARPGPVPRWRPQHASCDGATVFADLVALGPADPEPDAGHLARFFD</sequence>
<keyword evidence="3" id="KW-0808">Transferase</keyword>
<dbReference type="Pfam" id="PF08241">
    <property type="entry name" value="Methyltransf_11"/>
    <property type="match status" value="1"/>
</dbReference>
<keyword evidence="3" id="KW-0489">Methyltransferase</keyword>
<dbReference type="InterPro" id="IPR013216">
    <property type="entry name" value="Methyltransf_11"/>
</dbReference>
<dbReference type="RefSeq" id="WP_091560032.1">
    <property type="nucleotide sequence ID" value="NZ_FNPH01000009.1"/>
</dbReference>
<dbReference type="Gene3D" id="3.40.50.150">
    <property type="entry name" value="Vaccinia Virus protein VP39"/>
    <property type="match status" value="1"/>
</dbReference>
<feature type="domain" description="BON" evidence="2">
    <location>
        <begin position="50"/>
        <end position="118"/>
    </location>
</feature>
<gene>
    <name evidence="3" type="ORF">SAMN05444365_10942</name>
</gene>
<dbReference type="Pfam" id="PF04972">
    <property type="entry name" value="BON"/>
    <property type="match status" value="1"/>
</dbReference>
<dbReference type="STRING" id="405436.SAMN05444365_10942"/>
<dbReference type="PROSITE" id="PS50914">
    <property type="entry name" value="BON"/>
    <property type="match status" value="1"/>
</dbReference>
<protein>
    <submittedName>
        <fullName evidence="3">Methyltransferase domain-containing protein</fullName>
    </submittedName>
</protein>
<evidence type="ECO:0000256" key="1">
    <source>
        <dbReference type="SAM" id="MobiDB-lite"/>
    </source>
</evidence>
<dbReference type="GO" id="GO:0032259">
    <property type="term" value="P:methylation"/>
    <property type="evidence" value="ECO:0007669"/>
    <property type="project" value="UniProtKB-KW"/>
</dbReference>
<evidence type="ECO:0000259" key="2">
    <source>
        <dbReference type="PROSITE" id="PS50914"/>
    </source>
</evidence>
<evidence type="ECO:0000313" key="4">
    <source>
        <dbReference type="Proteomes" id="UP000242415"/>
    </source>
</evidence>
<dbReference type="SUPFAM" id="SSF53335">
    <property type="entry name" value="S-adenosyl-L-methionine-dependent methyltransferases"/>
    <property type="match status" value="1"/>
</dbReference>